<keyword evidence="2" id="KW-1185">Reference proteome</keyword>
<evidence type="ECO:0000313" key="2">
    <source>
        <dbReference type="Proteomes" id="UP000799539"/>
    </source>
</evidence>
<reference evidence="1" key="1">
    <citation type="journal article" date="2020" name="Stud. Mycol.">
        <title>101 Dothideomycetes genomes: a test case for predicting lifestyles and emergence of pathogens.</title>
        <authorList>
            <person name="Haridas S."/>
            <person name="Albert R."/>
            <person name="Binder M."/>
            <person name="Bloem J."/>
            <person name="Labutti K."/>
            <person name="Salamov A."/>
            <person name="Andreopoulos B."/>
            <person name="Baker S."/>
            <person name="Barry K."/>
            <person name="Bills G."/>
            <person name="Bluhm B."/>
            <person name="Cannon C."/>
            <person name="Castanera R."/>
            <person name="Culley D."/>
            <person name="Daum C."/>
            <person name="Ezra D."/>
            <person name="Gonzalez J."/>
            <person name="Henrissat B."/>
            <person name="Kuo A."/>
            <person name="Liang C."/>
            <person name="Lipzen A."/>
            <person name="Lutzoni F."/>
            <person name="Magnuson J."/>
            <person name="Mondo S."/>
            <person name="Nolan M."/>
            <person name="Ohm R."/>
            <person name="Pangilinan J."/>
            <person name="Park H.-J."/>
            <person name="Ramirez L."/>
            <person name="Alfaro M."/>
            <person name="Sun H."/>
            <person name="Tritt A."/>
            <person name="Yoshinaga Y."/>
            <person name="Zwiers L.-H."/>
            <person name="Turgeon B."/>
            <person name="Goodwin S."/>
            <person name="Spatafora J."/>
            <person name="Crous P."/>
            <person name="Grigoriev I."/>
        </authorList>
    </citation>
    <scope>NUCLEOTIDE SEQUENCE</scope>
    <source>
        <strain evidence="1">SCOH1-5</strain>
    </source>
</reference>
<sequence length="109" mass="12181">MSHHRRHTSHFEWSTEFVNLADIQKQILTNAEVLFPAHSDLRVITGKLSQTARYAAVVSRDDATPGPNATGAAYRIVAQGPAEADRRLAVMKLLDDIERRIATEIMDAR</sequence>
<accession>A0A6A6FRY4</accession>
<protein>
    <submittedName>
        <fullName evidence="1">Uncharacterized protein</fullName>
    </submittedName>
</protein>
<organism evidence="1 2">
    <name type="scientific">Cercospora zeae-maydis SCOH1-5</name>
    <dbReference type="NCBI Taxonomy" id="717836"/>
    <lineage>
        <taxon>Eukaryota</taxon>
        <taxon>Fungi</taxon>
        <taxon>Dikarya</taxon>
        <taxon>Ascomycota</taxon>
        <taxon>Pezizomycotina</taxon>
        <taxon>Dothideomycetes</taxon>
        <taxon>Dothideomycetidae</taxon>
        <taxon>Mycosphaerellales</taxon>
        <taxon>Mycosphaerellaceae</taxon>
        <taxon>Cercospora</taxon>
    </lineage>
</organism>
<dbReference type="Proteomes" id="UP000799539">
    <property type="component" value="Unassembled WGS sequence"/>
</dbReference>
<name>A0A6A6FRY4_9PEZI</name>
<gene>
    <name evidence="1" type="ORF">CERZMDRAFT_93510</name>
</gene>
<proteinExistence type="predicted"/>
<dbReference type="EMBL" id="ML992664">
    <property type="protein sequence ID" value="KAF2216213.1"/>
    <property type="molecule type" value="Genomic_DNA"/>
</dbReference>
<dbReference type="AlphaFoldDB" id="A0A6A6FRY4"/>
<evidence type="ECO:0000313" key="1">
    <source>
        <dbReference type="EMBL" id="KAF2216213.1"/>
    </source>
</evidence>
<dbReference type="OrthoDB" id="3912343at2759"/>